<evidence type="ECO:0000259" key="3">
    <source>
        <dbReference type="Pfam" id="PF22879"/>
    </source>
</evidence>
<evidence type="ECO:0000313" key="4">
    <source>
        <dbReference type="EMBL" id="ADN36915.1"/>
    </source>
</evidence>
<dbReference type="STRING" id="679926.Mpet_2167"/>
<feature type="domain" description="Abortive phage infection protein C-terminal" evidence="2">
    <location>
        <begin position="237"/>
        <end position="553"/>
    </location>
</feature>
<dbReference type="GeneID" id="9744650"/>
<evidence type="ECO:0000256" key="1">
    <source>
        <dbReference type="SAM" id="MobiDB-lite"/>
    </source>
</evidence>
<dbReference type="OrthoDB" id="7920at2157"/>
<dbReference type="InterPro" id="IPR018891">
    <property type="entry name" value="AIPR_C"/>
</dbReference>
<dbReference type="KEGG" id="mpi:Mpet_2167"/>
<protein>
    <submittedName>
        <fullName evidence="4">Abortive phage infection</fullName>
    </submittedName>
</protein>
<proteinExistence type="predicted"/>
<dbReference type="EMBL" id="CP002117">
    <property type="protein sequence ID" value="ADN36915.1"/>
    <property type="molecule type" value="Genomic_DNA"/>
</dbReference>
<dbReference type="Proteomes" id="UP000006565">
    <property type="component" value="Chromosome"/>
</dbReference>
<dbReference type="Pfam" id="PF22879">
    <property type="entry name" value="AIPR_N"/>
    <property type="match status" value="1"/>
</dbReference>
<dbReference type="Pfam" id="PF10592">
    <property type="entry name" value="AIPR"/>
    <property type="match status" value="1"/>
</dbReference>
<reference evidence="4 5" key="1">
    <citation type="journal article" date="2010" name="Stand. Genomic Sci.">
        <title>Complete genome sequence of Methanoplanus petrolearius type strain (SEBR 4847).</title>
        <authorList>
            <person name="Brambilla E."/>
            <person name="Djao O.D."/>
            <person name="Daligault H."/>
            <person name="Lapidus A."/>
            <person name="Lucas S."/>
            <person name="Hammon N."/>
            <person name="Nolan M."/>
            <person name="Tice H."/>
            <person name="Cheng J.F."/>
            <person name="Han C."/>
            <person name="Tapia R."/>
            <person name="Goodwin L."/>
            <person name="Pitluck S."/>
            <person name="Liolios K."/>
            <person name="Ivanova N."/>
            <person name="Mavromatis K."/>
            <person name="Mikhailova N."/>
            <person name="Pati A."/>
            <person name="Chen A."/>
            <person name="Palaniappan K."/>
            <person name="Land M."/>
            <person name="Hauser L."/>
            <person name="Chang Y.J."/>
            <person name="Jeffries C.D."/>
            <person name="Rohde M."/>
            <person name="Spring S."/>
            <person name="Sikorski J."/>
            <person name="Goker M."/>
            <person name="Woyke T."/>
            <person name="Bristow J."/>
            <person name="Eisen J.A."/>
            <person name="Markowitz V."/>
            <person name="Hugenholtz P."/>
            <person name="Kyrpides N.C."/>
            <person name="Klenk H.P."/>
        </authorList>
    </citation>
    <scope>NUCLEOTIDE SEQUENCE [LARGE SCALE GENOMIC DNA]</scope>
    <source>
        <strain evidence="5">DSM 11571 / OCM 486 / SEBR 4847</strain>
    </source>
</reference>
<gene>
    <name evidence="4" type="ordered locus">Mpet_2167</name>
</gene>
<accession>E1RKA2</accession>
<dbReference type="HOGENOM" id="CLU_019647_0_0_2"/>
<dbReference type="AlphaFoldDB" id="E1RKA2"/>
<dbReference type="RefSeq" id="WP_013330092.1">
    <property type="nucleotide sequence ID" value="NC_014507.1"/>
</dbReference>
<evidence type="ECO:0000313" key="5">
    <source>
        <dbReference type="Proteomes" id="UP000006565"/>
    </source>
</evidence>
<name>E1RKA2_METP4</name>
<feature type="domain" description="Abortive infection phage resistance protein N-terminal" evidence="3">
    <location>
        <begin position="34"/>
        <end position="178"/>
    </location>
</feature>
<feature type="region of interest" description="Disordered" evidence="1">
    <location>
        <begin position="598"/>
        <end position="619"/>
    </location>
</feature>
<dbReference type="InterPro" id="IPR055101">
    <property type="entry name" value="AIPR_N"/>
</dbReference>
<evidence type="ECO:0000259" key="2">
    <source>
        <dbReference type="Pfam" id="PF10592"/>
    </source>
</evidence>
<organism evidence="4 5">
    <name type="scientific">Methanolacinia petrolearia (strain DSM 11571 / OCM 486 / SEBR 4847)</name>
    <name type="common">Methanoplanus petrolearius</name>
    <dbReference type="NCBI Taxonomy" id="679926"/>
    <lineage>
        <taxon>Archaea</taxon>
        <taxon>Methanobacteriati</taxon>
        <taxon>Methanobacteriota</taxon>
        <taxon>Stenosarchaea group</taxon>
        <taxon>Methanomicrobia</taxon>
        <taxon>Methanomicrobiales</taxon>
        <taxon>Methanomicrobiaceae</taxon>
        <taxon>Methanolacinia</taxon>
    </lineage>
</organism>
<sequence>MTDTDLEQFAEMFHQDIIAGIRDSESELFSEEQFTNLMMEYLADAGEIDDHEICFHQARGIKVNGYSFFNDNEALDLFVSNYTGDNPPVRVTKTDLNLQLKRLRNFFDKAIKREYLSFEESSPAFDLADRIYQLRNKLNLIRLFVLSDGIANIEEVPDDVCGPYLISSHIWDIERLHRLVSSEQKQEPVVIDLISEFNEPLPCLSMPEENSVYSTYLSIMPANMLADLYGKFGPRLLERNVRAYLQMRGNVNKGIRDTIINQSHMFLAYNNGISATADAIDLIEGNNGIPCISKIRDFQIVNGGQTTASIYHTRSKEKKDISGAFIQVKLTVLKNPEDADIIVPKISEYANSQNKINAADFTSNDPFHIAIQKLSRQIWAPAKRGNQRETHWYYERARGQYQDEKARKLTPKQRRVFGEQNPTGQRFTKTDLAKFEQSWDQLPYIVSLGAEKNYRDFIIRYRENGEFTPDAGYFHLLIAKAILFKRTDKIVLSQKYGGYKANNVTYTVALLSKLTEKRIDLEHIWKEQKLSQALDNVITKISGIVQAHITSPPGGKNITEWCKKKDCWDSLLKKNISITDELKNELVDDDILKSRDVRARMEPERNEDENNENSYSEDGSDLLELENSINYQDLIRNLTPQKWLKIIRKANDTGIFSEDQIVLLRRMQKMAGRRIKPKDDQVQQTGKILQSLIDKIQEEDPEYHFT</sequence>
<keyword evidence="5" id="KW-1185">Reference proteome</keyword>
<dbReference type="eggNOG" id="arCOG06613">
    <property type="taxonomic scope" value="Archaea"/>
</dbReference>